<keyword evidence="1" id="KW-0175">Coiled coil</keyword>
<evidence type="ECO:0000313" key="3">
    <source>
        <dbReference type="EMBL" id="RPA84878.1"/>
    </source>
</evidence>
<dbReference type="PANTHER" id="PTHR47357:SF1">
    <property type="entry name" value="SPINDLE POLE BODY COMPONENT 110"/>
    <property type="match status" value="1"/>
</dbReference>
<dbReference type="GO" id="GO:0005856">
    <property type="term" value="C:cytoskeleton"/>
    <property type="evidence" value="ECO:0007669"/>
    <property type="project" value="TreeGrafter"/>
</dbReference>
<protein>
    <submittedName>
        <fullName evidence="3">Uncharacterized protein</fullName>
    </submittedName>
</protein>
<evidence type="ECO:0000256" key="2">
    <source>
        <dbReference type="SAM" id="MobiDB-lite"/>
    </source>
</evidence>
<dbReference type="AlphaFoldDB" id="A0A3N4IJJ7"/>
<keyword evidence="4" id="KW-1185">Reference proteome</keyword>
<feature type="coiled-coil region" evidence="1">
    <location>
        <begin position="454"/>
        <end position="514"/>
    </location>
</feature>
<feature type="region of interest" description="Disordered" evidence="2">
    <location>
        <begin position="56"/>
        <end position="189"/>
    </location>
</feature>
<sequence length="615" mass="67220">MSLLFSLSNYCDECFEKIEGSFLKCDCSASGVFCPPPATCKDNSIRHETCKAVLTAGAPRSSPPVNEPDFETSSKSPSRGLFGTTPQNKPDRRILTPGRSSIVPVSHFGPRTVPGLGRNQAHTGAGPLSGSMGMTSGEQSKFSSHQNNFGLPSNAPSPFNPLHQPHQSPNRPRDATNFFGSPAPTGPKDIDERLRLMATRGQIPKKGDELQITKLATSLNVPYPVLLSSLEKTWASAGGNKSDLVVRPTPGATPQKASGYGSTSRWFGSPAKNLAPTPPVVDLTESESGKRGHNTAFGSNSESQKIEELEQMLQRSNQIRFNALSQCRLKVQDLNSKIKQLEAENARLSDENRQLQSRPLSVAITPLAFSEEQAAAANSLVGFATQFSDLHKHATDILSSLQDAVVSGQVASMSYDDISGFFSSLSANNSAVQIVLGEVQERLQCLSNLSNGDVNALHSELTRCQAEIQRLEAELQKKASDIDSDDAKKLNHRVTMAEKKAADLVKELSRLLNKEKNSPENIALQKKYDEEREKHANTRTTSDHYYNQNTSLKEQVAALNKEKTDFQNTISGLEQQLSDLTREVEELKVERDRIQSELDEALKSPPKKPRAKKDA</sequence>
<evidence type="ECO:0000256" key="1">
    <source>
        <dbReference type="SAM" id="Coils"/>
    </source>
</evidence>
<gene>
    <name evidence="3" type="ORF">BJ508DRAFT_323070</name>
</gene>
<dbReference type="GO" id="GO:0005200">
    <property type="term" value="F:structural constituent of cytoskeleton"/>
    <property type="evidence" value="ECO:0007669"/>
    <property type="project" value="TreeGrafter"/>
</dbReference>
<evidence type="ECO:0000313" key="4">
    <source>
        <dbReference type="Proteomes" id="UP000275078"/>
    </source>
</evidence>
<feature type="compositionally biased region" description="Basic residues" evidence="2">
    <location>
        <begin position="605"/>
        <end position="615"/>
    </location>
</feature>
<feature type="compositionally biased region" description="Basic and acidic residues" evidence="2">
    <location>
        <begin position="526"/>
        <end position="536"/>
    </location>
</feature>
<name>A0A3N4IJJ7_ASCIM</name>
<feature type="region of interest" description="Disordered" evidence="2">
    <location>
        <begin position="245"/>
        <end position="304"/>
    </location>
</feature>
<accession>A0A3N4IJJ7</accession>
<reference evidence="3 4" key="1">
    <citation type="journal article" date="2018" name="Nat. Ecol. Evol.">
        <title>Pezizomycetes genomes reveal the molecular basis of ectomycorrhizal truffle lifestyle.</title>
        <authorList>
            <person name="Murat C."/>
            <person name="Payen T."/>
            <person name="Noel B."/>
            <person name="Kuo A."/>
            <person name="Morin E."/>
            <person name="Chen J."/>
            <person name="Kohler A."/>
            <person name="Krizsan K."/>
            <person name="Balestrini R."/>
            <person name="Da Silva C."/>
            <person name="Montanini B."/>
            <person name="Hainaut M."/>
            <person name="Levati E."/>
            <person name="Barry K.W."/>
            <person name="Belfiori B."/>
            <person name="Cichocki N."/>
            <person name="Clum A."/>
            <person name="Dockter R.B."/>
            <person name="Fauchery L."/>
            <person name="Guy J."/>
            <person name="Iotti M."/>
            <person name="Le Tacon F."/>
            <person name="Lindquist E.A."/>
            <person name="Lipzen A."/>
            <person name="Malagnac F."/>
            <person name="Mello A."/>
            <person name="Molinier V."/>
            <person name="Miyauchi S."/>
            <person name="Poulain J."/>
            <person name="Riccioni C."/>
            <person name="Rubini A."/>
            <person name="Sitrit Y."/>
            <person name="Splivallo R."/>
            <person name="Traeger S."/>
            <person name="Wang M."/>
            <person name="Zifcakova L."/>
            <person name="Wipf D."/>
            <person name="Zambonelli A."/>
            <person name="Paolocci F."/>
            <person name="Nowrousian M."/>
            <person name="Ottonello S."/>
            <person name="Baldrian P."/>
            <person name="Spatafora J.W."/>
            <person name="Henrissat B."/>
            <person name="Nagy L.G."/>
            <person name="Aury J.M."/>
            <person name="Wincker P."/>
            <person name="Grigoriev I.V."/>
            <person name="Bonfante P."/>
            <person name="Martin F.M."/>
        </authorList>
    </citation>
    <scope>NUCLEOTIDE SEQUENCE [LARGE SCALE GENOMIC DNA]</scope>
    <source>
        <strain evidence="3 4">RN42</strain>
    </source>
</reference>
<feature type="compositionally biased region" description="Polar residues" evidence="2">
    <location>
        <begin position="538"/>
        <end position="548"/>
    </location>
</feature>
<feature type="region of interest" description="Disordered" evidence="2">
    <location>
        <begin position="596"/>
        <end position="615"/>
    </location>
</feature>
<organism evidence="3 4">
    <name type="scientific">Ascobolus immersus RN42</name>
    <dbReference type="NCBI Taxonomy" id="1160509"/>
    <lineage>
        <taxon>Eukaryota</taxon>
        <taxon>Fungi</taxon>
        <taxon>Dikarya</taxon>
        <taxon>Ascomycota</taxon>
        <taxon>Pezizomycotina</taxon>
        <taxon>Pezizomycetes</taxon>
        <taxon>Pezizales</taxon>
        <taxon>Ascobolaceae</taxon>
        <taxon>Ascobolus</taxon>
    </lineage>
</organism>
<dbReference type="EMBL" id="ML119656">
    <property type="protein sequence ID" value="RPA84878.1"/>
    <property type="molecule type" value="Genomic_DNA"/>
</dbReference>
<feature type="region of interest" description="Disordered" evidence="2">
    <location>
        <begin position="516"/>
        <end position="548"/>
    </location>
</feature>
<proteinExistence type="predicted"/>
<dbReference type="Proteomes" id="UP000275078">
    <property type="component" value="Unassembled WGS sequence"/>
</dbReference>
<feature type="compositionally biased region" description="Polar residues" evidence="2">
    <location>
        <begin position="132"/>
        <end position="157"/>
    </location>
</feature>
<dbReference type="PANTHER" id="PTHR47357">
    <property type="entry name" value="COP1-INTERACTIVE PROTEIN 1"/>
    <property type="match status" value="1"/>
</dbReference>